<keyword evidence="2" id="KW-1185">Reference proteome</keyword>
<name>F4WJX4_ACREC</name>
<protein>
    <submittedName>
        <fullName evidence="1">Uncharacterized protein</fullName>
    </submittedName>
</protein>
<gene>
    <name evidence="1" type="ORF">G5I_06008</name>
</gene>
<proteinExistence type="predicted"/>
<evidence type="ECO:0000313" key="1">
    <source>
        <dbReference type="EMBL" id="EGI65496.1"/>
    </source>
</evidence>
<dbReference type="EMBL" id="GL888187">
    <property type="protein sequence ID" value="EGI65496.1"/>
    <property type="molecule type" value="Genomic_DNA"/>
</dbReference>
<reference evidence="1" key="1">
    <citation type="submission" date="2011-02" db="EMBL/GenBank/DDBJ databases">
        <title>The genome of the leaf-cutting ant Acromyrmex echinatior suggests key adaptations to social evolution and fungus farming.</title>
        <authorList>
            <person name="Nygaard S."/>
            <person name="Zhang G."/>
        </authorList>
    </citation>
    <scope>NUCLEOTIDE SEQUENCE</scope>
</reference>
<sequence length="93" mass="10478">MKSDARCYPDGNNHSTLRTGLTSIGYRHDGVCRTVSFYGRPIPNGADNDAEWVRKVSRASGDLVNVLKEKEKERQPPDRVQETWMHAEAASFV</sequence>
<accession>F4WJX4</accession>
<dbReference type="InParanoid" id="F4WJX4"/>
<dbReference type="Proteomes" id="UP000007755">
    <property type="component" value="Unassembled WGS sequence"/>
</dbReference>
<dbReference type="AlphaFoldDB" id="F4WJX4"/>
<organism evidence="2">
    <name type="scientific">Acromyrmex echinatior</name>
    <name type="common">Panamanian leafcutter ant</name>
    <name type="synonym">Acromyrmex octospinosus echinatior</name>
    <dbReference type="NCBI Taxonomy" id="103372"/>
    <lineage>
        <taxon>Eukaryota</taxon>
        <taxon>Metazoa</taxon>
        <taxon>Ecdysozoa</taxon>
        <taxon>Arthropoda</taxon>
        <taxon>Hexapoda</taxon>
        <taxon>Insecta</taxon>
        <taxon>Pterygota</taxon>
        <taxon>Neoptera</taxon>
        <taxon>Endopterygota</taxon>
        <taxon>Hymenoptera</taxon>
        <taxon>Apocrita</taxon>
        <taxon>Aculeata</taxon>
        <taxon>Formicoidea</taxon>
        <taxon>Formicidae</taxon>
        <taxon>Myrmicinae</taxon>
        <taxon>Acromyrmex</taxon>
    </lineage>
</organism>
<evidence type="ECO:0000313" key="2">
    <source>
        <dbReference type="Proteomes" id="UP000007755"/>
    </source>
</evidence>